<name>A0AAW1N6J0_POPJA</name>
<organism evidence="2 3">
    <name type="scientific">Popillia japonica</name>
    <name type="common">Japanese beetle</name>
    <dbReference type="NCBI Taxonomy" id="7064"/>
    <lineage>
        <taxon>Eukaryota</taxon>
        <taxon>Metazoa</taxon>
        <taxon>Ecdysozoa</taxon>
        <taxon>Arthropoda</taxon>
        <taxon>Hexapoda</taxon>
        <taxon>Insecta</taxon>
        <taxon>Pterygota</taxon>
        <taxon>Neoptera</taxon>
        <taxon>Endopterygota</taxon>
        <taxon>Coleoptera</taxon>
        <taxon>Polyphaga</taxon>
        <taxon>Scarabaeiformia</taxon>
        <taxon>Scarabaeidae</taxon>
        <taxon>Rutelinae</taxon>
        <taxon>Popillia</taxon>
    </lineage>
</organism>
<sequence>MHGHASKKGIFMYGNHFDDLERNGHASKKGIFMYGNHFDDLERNVECMLLPKLMSINNYNFHFNACNFTERNMYLKDRRDGMSREGSGRVAVLKMTGLIRSYTLECNYNTGRVVNVLPPTIKEYHNKGVHTLPVPPKYNPHVFEEVGKAMGASILDLTGQNPLTRLPSSEFHSLSGLREWLRIHCANEFGDMHNNVSAKLKLRHSASLHAPQVGIIPLHHQQQQQNDLQMSQNIDDITVSIRQCCVS</sequence>
<reference evidence="2 3" key="1">
    <citation type="journal article" date="2024" name="BMC Genomics">
        <title>De novo assembly and annotation of Popillia japonica's genome with initial clues to its potential as an invasive pest.</title>
        <authorList>
            <person name="Cucini C."/>
            <person name="Boschi S."/>
            <person name="Funari R."/>
            <person name="Cardaioli E."/>
            <person name="Iannotti N."/>
            <person name="Marturano G."/>
            <person name="Paoli F."/>
            <person name="Bruttini M."/>
            <person name="Carapelli A."/>
            <person name="Frati F."/>
            <person name="Nardi F."/>
        </authorList>
    </citation>
    <scope>NUCLEOTIDE SEQUENCE [LARGE SCALE GENOMIC DNA]</scope>
    <source>
        <strain evidence="2">DMR45628</strain>
    </source>
</reference>
<evidence type="ECO:0000313" key="2">
    <source>
        <dbReference type="EMBL" id="KAK9754043.1"/>
    </source>
</evidence>
<dbReference type="AlphaFoldDB" id="A0AAW1N6J0"/>
<accession>A0AAW1N6J0</accession>
<proteinExistence type="predicted"/>
<dbReference type="PANTHER" id="PTHR12756">
    <property type="entry name" value="CYTOSOLIC CARBOXYPEPTIDASE"/>
    <property type="match status" value="1"/>
</dbReference>
<evidence type="ECO:0000313" key="3">
    <source>
        <dbReference type="Proteomes" id="UP001458880"/>
    </source>
</evidence>
<evidence type="ECO:0000256" key="1">
    <source>
        <dbReference type="ARBA" id="ARBA00001947"/>
    </source>
</evidence>
<gene>
    <name evidence="2" type="ORF">QE152_g1683</name>
</gene>
<dbReference type="PANTHER" id="PTHR12756:SF12">
    <property type="entry name" value="CYTOSOLIC CARBOXYPEPTIDASE-LIKE PROTEIN 5"/>
    <property type="match status" value="1"/>
</dbReference>
<comment type="cofactor">
    <cofactor evidence="1">
        <name>Zn(2+)</name>
        <dbReference type="ChEBI" id="CHEBI:29105"/>
    </cofactor>
</comment>
<keyword evidence="3" id="KW-1185">Reference proteome</keyword>
<dbReference type="InterPro" id="IPR050821">
    <property type="entry name" value="Cytosolic_carboxypeptidase"/>
</dbReference>
<comment type="caution">
    <text evidence="2">The sequence shown here is derived from an EMBL/GenBank/DDBJ whole genome shotgun (WGS) entry which is preliminary data.</text>
</comment>
<dbReference type="Proteomes" id="UP001458880">
    <property type="component" value="Unassembled WGS sequence"/>
</dbReference>
<dbReference type="Gene3D" id="3.40.630.10">
    <property type="entry name" value="Zn peptidases"/>
    <property type="match status" value="1"/>
</dbReference>
<dbReference type="EMBL" id="JASPKY010000009">
    <property type="protein sequence ID" value="KAK9754043.1"/>
    <property type="molecule type" value="Genomic_DNA"/>
</dbReference>
<protein>
    <submittedName>
        <fullName evidence="2">Uncharacterized protein</fullName>
    </submittedName>
</protein>